<evidence type="ECO:0000256" key="1">
    <source>
        <dbReference type="SAM" id="MobiDB-lite"/>
    </source>
</evidence>
<proteinExistence type="predicted"/>
<keyword evidence="3" id="KW-1185">Reference proteome</keyword>
<dbReference type="EMBL" id="JACVVK020000261">
    <property type="protein sequence ID" value="KAK7481490.1"/>
    <property type="molecule type" value="Genomic_DNA"/>
</dbReference>
<protein>
    <submittedName>
        <fullName evidence="2">Uncharacterized protein</fullName>
    </submittedName>
</protein>
<sequence length="105" mass="11801">MTDWAHHGEYEVSQLERRSRLDLTWLINQQYTTAHAAASSVGNSQLSEAYREGKRERENRFPPSSADLLSTKTRSRPFPRLQVGVCVDAVIGHTPLTILLGPLGR</sequence>
<name>A0ABD0K269_9CAEN</name>
<evidence type="ECO:0000313" key="3">
    <source>
        <dbReference type="Proteomes" id="UP001519460"/>
    </source>
</evidence>
<comment type="caution">
    <text evidence="2">The sequence shown here is derived from an EMBL/GenBank/DDBJ whole genome shotgun (WGS) entry which is preliminary data.</text>
</comment>
<accession>A0ABD0K269</accession>
<evidence type="ECO:0000313" key="2">
    <source>
        <dbReference type="EMBL" id="KAK7481490.1"/>
    </source>
</evidence>
<feature type="region of interest" description="Disordered" evidence="1">
    <location>
        <begin position="42"/>
        <end position="73"/>
    </location>
</feature>
<organism evidence="2 3">
    <name type="scientific">Batillaria attramentaria</name>
    <dbReference type="NCBI Taxonomy" id="370345"/>
    <lineage>
        <taxon>Eukaryota</taxon>
        <taxon>Metazoa</taxon>
        <taxon>Spiralia</taxon>
        <taxon>Lophotrochozoa</taxon>
        <taxon>Mollusca</taxon>
        <taxon>Gastropoda</taxon>
        <taxon>Caenogastropoda</taxon>
        <taxon>Sorbeoconcha</taxon>
        <taxon>Cerithioidea</taxon>
        <taxon>Batillariidae</taxon>
        <taxon>Batillaria</taxon>
    </lineage>
</organism>
<dbReference type="Proteomes" id="UP001519460">
    <property type="component" value="Unassembled WGS sequence"/>
</dbReference>
<reference evidence="2 3" key="1">
    <citation type="journal article" date="2023" name="Sci. Data">
        <title>Genome assembly of the Korean intertidal mud-creeper Batillaria attramentaria.</title>
        <authorList>
            <person name="Patra A.K."/>
            <person name="Ho P.T."/>
            <person name="Jun S."/>
            <person name="Lee S.J."/>
            <person name="Kim Y."/>
            <person name="Won Y.J."/>
        </authorList>
    </citation>
    <scope>NUCLEOTIDE SEQUENCE [LARGE SCALE GENOMIC DNA]</scope>
    <source>
        <strain evidence="2">Wonlab-2016</strain>
    </source>
</reference>
<dbReference type="AlphaFoldDB" id="A0ABD0K269"/>
<gene>
    <name evidence="2" type="ORF">BaRGS_00027252</name>
</gene>
<feature type="compositionally biased region" description="Basic and acidic residues" evidence="1">
    <location>
        <begin position="49"/>
        <end position="60"/>
    </location>
</feature>